<comment type="caution">
    <text evidence="1">The sequence shown here is derived from an EMBL/GenBank/DDBJ whole genome shotgun (WGS) entry which is preliminary data.</text>
</comment>
<name>A0ABW7N243_9BACT</name>
<evidence type="ECO:0000313" key="2">
    <source>
        <dbReference type="Proteomes" id="UP001610063"/>
    </source>
</evidence>
<dbReference type="EMBL" id="JBIPKE010000004">
    <property type="protein sequence ID" value="MFH6981811.1"/>
    <property type="molecule type" value="Genomic_DNA"/>
</dbReference>
<proteinExistence type="predicted"/>
<evidence type="ECO:0000313" key="1">
    <source>
        <dbReference type="EMBL" id="MFH6981811.1"/>
    </source>
</evidence>
<sequence>MKISTESTLDQKIPKGYRVYQIKGVDGSILARKGGPSAEDIKNKATYEELRNNQKEFGVASMMSKVLRNSLSEGMSEICETYVSGRLTAQFRNIATFEEGKSGTRPLYLSKHGHKLNGFEFNTTAPYEDIFGAKYFVKSGSRKGQVILHFPAFIPETTFKKPKEATNFKINARLVALSDYQYDMGQKVYRAVNKEFHGKYGSYESPMLPLLKIPIEPMTAQVSLDLKELPDEMALFLVMAVSFYRYENGKFQHLSKESGMTIKQVY</sequence>
<protein>
    <submittedName>
        <fullName evidence="1">Uncharacterized protein</fullName>
    </submittedName>
</protein>
<dbReference type="Proteomes" id="UP001610063">
    <property type="component" value="Unassembled WGS sequence"/>
</dbReference>
<gene>
    <name evidence="1" type="ORF">ACHKAR_00100</name>
</gene>
<keyword evidence="2" id="KW-1185">Reference proteome</keyword>
<accession>A0ABW7N243</accession>
<organism evidence="1 2">
    <name type="scientific">Marinoscillum luteum</name>
    <dbReference type="NCBI Taxonomy" id="861051"/>
    <lineage>
        <taxon>Bacteria</taxon>
        <taxon>Pseudomonadati</taxon>
        <taxon>Bacteroidota</taxon>
        <taxon>Cytophagia</taxon>
        <taxon>Cytophagales</taxon>
        <taxon>Reichenbachiellaceae</taxon>
        <taxon>Marinoscillum</taxon>
    </lineage>
</organism>
<reference evidence="1 2" key="1">
    <citation type="journal article" date="2013" name="Int. J. Syst. Evol. Microbiol.">
        <title>Marinoscillum luteum sp. nov., isolated from marine sediment.</title>
        <authorList>
            <person name="Cha I.T."/>
            <person name="Park S.J."/>
            <person name="Kim S.J."/>
            <person name="Kim J.G."/>
            <person name="Jung M.Y."/>
            <person name="Shin K.S."/>
            <person name="Kwon K.K."/>
            <person name="Yang S.H."/>
            <person name="Seo Y.S."/>
            <person name="Rhee S.K."/>
        </authorList>
    </citation>
    <scope>NUCLEOTIDE SEQUENCE [LARGE SCALE GENOMIC DNA]</scope>
    <source>
        <strain evidence="1 2">KCTC 23939</strain>
    </source>
</reference>
<dbReference type="RefSeq" id="WP_159584634.1">
    <property type="nucleotide sequence ID" value="NZ_JBIPKE010000004.1"/>
</dbReference>